<feature type="region of interest" description="Disordered" evidence="1">
    <location>
        <begin position="514"/>
        <end position="569"/>
    </location>
</feature>
<sequence length="1017" mass="110040">MEGTTEKDCSPLWNLYQQIVSDMKNSAPMWEEFISKATKLHSALKSALVAIAAFLDAFQKIADAATNARGATKEIGTALTRVCLRHRAIETRMKTFISALMDTLITPLSERAEEWRRGCASGALSRDHARECKRARAELRRRVHDAQRHARKARRAPPDAKRRADVCIQDVQERKQQLEEMEEKAVKAALVEERSRFCHFVSLLNPVVDCEVAMLAEVGHLQEGSEQLVRHTAEPRTLPAASLQVICDIKSCYSGWAETGSAPHSPSASSRLGSRKSSLTSISSLNSQCSDQQHGVSGSTVSCSTPISNASSAGTLPAPGGESCLSQSAFRLASVCSADSGFRSQDALQRRSLYVDNGSDNQSVSSECIHTTKNIDDDHSEDTALDGLGNAASATWPDLKDTAQFERAATAIMGGRPHTISAAYERGHPRAALSAHTFPTTEDSPQRDGSITRPPLPTRCSSLERPSVPAKSGNANTGQQDLKTTKPSSLPPHLTKEMPAALYVNMSELATLAASRAHSHHSHHADHPPQEKVCSESSASESSLESSSGYGSQGAFANDDQAAHLQHQHADVESEIVTLRRDSDASVAAARESFSISLGSLEEAVRSLDEACESPSFATIGKKPAVPKRRPVSMSATVWSRRGSSSSLGKPPPPVRRSSSISRPQRPPYGQGNTTQQMASTDADNLPPPPAFLLQPENDISAAHTGINVAETVKQLTELKHMPASPGLVRRSLQQIQNQNQNQNQNNANTPLSTFQQSKYSSNTSLNSTGNLNPIYGQTGHRIMAYVENSIYVRKNSLNSSNQDLFRDGNSGGSPHGSSPSTPSYGENNSFTSFGPRVSNDSHYGQTGYKLQQEKKYGQNNSIYAQPSAIGGIGARRDPLSPLAMRRDIAARAHSADRHPDQSGLIASLSAKLAPQLSPRTTRRAISTITAADSPPKSKGTLQTAVQPAFLDKLSATIQQQRRQLDSPRANTVRDLINAHAQPDPRVCHTSLMEQIKRGATLRRNKHCNDRSAPKIR</sequence>
<name>A0ABN8L530_CHISP</name>
<evidence type="ECO:0000256" key="1">
    <source>
        <dbReference type="SAM" id="MobiDB-lite"/>
    </source>
</evidence>
<feature type="region of interest" description="Disordered" evidence="1">
    <location>
        <begin position="618"/>
        <end position="686"/>
    </location>
</feature>
<feature type="compositionally biased region" description="Low complexity" evidence="1">
    <location>
        <begin position="761"/>
        <end position="770"/>
    </location>
</feature>
<gene>
    <name evidence="3" type="ORF">CHILSU_LOCUS6674</name>
</gene>
<dbReference type="InterPro" id="IPR013606">
    <property type="entry name" value="I-BAR_dom"/>
</dbReference>
<evidence type="ECO:0000313" key="4">
    <source>
        <dbReference type="Proteomes" id="UP001153292"/>
    </source>
</evidence>
<feature type="region of interest" description="Disordered" evidence="1">
    <location>
        <begin position="738"/>
        <end position="770"/>
    </location>
</feature>
<protein>
    <recommendedName>
        <fullName evidence="2">IMD domain-containing protein</fullName>
    </recommendedName>
</protein>
<feature type="compositionally biased region" description="Low complexity" evidence="1">
    <location>
        <begin position="535"/>
        <end position="548"/>
    </location>
</feature>
<feature type="domain" description="IMD" evidence="2">
    <location>
        <begin position="1"/>
        <end position="252"/>
    </location>
</feature>
<feature type="compositionally biased region" description="Basic and acidic residues" evidence="1">
    <location>
        <begin position="525"/>
        <end position="534"/>
    </location>
</feature>
<feature type="region of interest" description="Disordered" evidence="1">
    <location>
        <begin position="140"/>
        <end position="164"/>
    </location>
</feature>
<feature type="region of interest" description="Disordered" evidence="1">
    <location>
        <begin position="802"/>
        <end position="845"/>
    </location>
</feature>
<feature type="compositionally biased region" description="Polar residues" evidence="1">
    <location>
        <begin position="827"/>
        <end position="845"/>
    </location>
</feature>
<proteinExistence type="predicted"/>
<keyword evidence="4" id="KW-1185">Reference proteome</keyword>
<dbReference type="Gene3D" id="1.20.1270.60">
    <property type="entry name" value="Arfaptin homology (AH) domain/BAR domain"/>
    <property type="match status" value="1"/>
</dbReference>
<feature type="region of interest" description="Disordered" evidence="1">
    <location>
        <begin position="436"/>
        <end position="494"/>
    </location>
</feature>
<feature type="compositionally biased region" description="Polar residues" evidence="1">
    <location>
        <begin position="671"/>
        <end position="683"/>
    </location>
</feature>
<feature type="compositionally biased region" description="Polar residues" evidence="1">
    <location>
        <begin position="473"/>
        <end position="488"/>
    </location>
</feature>
<dbReference type="EMBL" id="OU963916">
    <property type="protein sequence ID" value="CAH2987012.1"/>
    <property type="molecule type" value="Genomic_DNA"/>
</dbReference>
<feature type="compositionally biased region" description="Low complexity" evidence="1">
    <location>
        <begin position="640"/>
        <end position="649"/>
    </location>
</feature>
<dbReference type="PROSITE" id="PS51338">
    <property type="entry name" value="IMD"/>
    <property type="match status" value="1"/>
</dbReference>
<evidence type="ECO:0000313" key="3">
    <source>
        <dbReference type="EMBL" id="CAH2987012.1"/>
    </source>
</evidence>
<evidence type="ECO:0000259" key="2">
    <source>
        <dbReference type="PROSITE" id="PS51338"/>
    </source>
</evidence>
<dbReference type="PANTHER" id="PTHR15708:SF4">
    <property type="entry name" value="FI21477P1-RELATED"/>
    <property type="match status" value="1"/>
</dbReference>
<feature type="compositionally biased region" description="Polar residues" evidence="1">
    <location>
        <begin position="437"/>
        <end position="449"/>
    </location>
</feature>
<dbReference type="InterPro" id="IPR030127">
    <property type="entry name" value="MTSS1/MTSS2"/>
</dbReference>
<feature type="compositionally biased region" description="Polar residues" evidence="1">
    <location>
        <begin position="750"/>
        <end position="760"/>
    </location>
</feature>
<dbReference type="Proteomes" id="UP001153292">
    <property type="component" value="Chromosome 23"/>
</dbReference>
<accession>A0ABN8L530</accession>
<reference evidence="3" key="1">
    <citation type="submission" date="2021-12" db="EMBL/GenBank/DDBJ databases">
        <authorList>
            <person name="King R."/>
        </authorList>
    </citation>
    <scope>NUCLEOTIDE SEQUENCE</scope>
</reference>
<dbReference type="PANTHER" id="PTHR15708">
    <property type="entry name" value="ACTIN BUNDLING/MISSING IN METASTASIS-RELATED"/>
    <property type="match status" value="1"/>
</dbReference>
<feature type="compositionally biased region" description="Low complexity" evidence="1">
    <location>
        <begin position="738"/>
        <end position="749"/>
    </location>
</feature>
<dbReference type="SUPFAM" id="SSF103657">
    <property type="entry name" value="BAR/IMD domain-like"/>
    <property type="match status" value="1"/>
</dbReference>
<organism evidence="3 4">
    <name type="scientific">Chilo suppressalis</name>
    <name type="common">Asiatic rice borer moth</name>
    <dbReference type="NCBI Taxonomy" id="168631"/>
    <lineage>
        <taxon>Eukaryota</taxon>
        <taxon>Metazoa</taxon>
        <taxon>Ecdysozoa</taxon>
        <taxon>Arthropoda</taxon>
        <taxon>Hexapoda</taxon>
        <taxon>Insecta</taxon>
        <taxon>Pterygota</taxon>
        <taxon>Neoptera</taxon>
        <taxon>Endopterygota</taxon>
        <taxon>Lepidoptera</taxon>
        <taxon>Glossata</taxon>
        <taxon>Ditrysia</taxon>
        <taxon>Pyraloidea</taxon>
        <taxon>Crambidae</taxon>
        <taxon>Crambinae</taxon>
        <taxon>Chilo</taxon>
    </lineage>
</organism>
<dbReference type="Pfam" id="PF08397">
    <property type="entry name" value="IMD"/>
    <property type="match status" value="1"/>
</dbReference>
<dbReference type="InterPro" id="IPR027267">
    <property type="entry name" value="AH/BAR_dom_sf"/>
</dbReference>
<feature type="compositionally biased region" description="Low complexity" evidence="1">
    <location>
        <begin position="816"/>
        <end position="826"/>
    </location>
</feature>